<proteinExistence type="predicted"/>
<reference evidence="1 2" key="1">
    <citation type="journal article" date="2015" name="Genome Announc.">
        <title>Draft Genome Sequence and Gene Annotation of the Entomopathogenic Fungus Verticillium hemipterigenum.</title>
        <authorList>
            <person name="Horn F."/>
            <person name="Habel A."/>
            <person name="Scharf D.H."/>
            <person name="Dworschak J."/>
            <person name="Brakhage A.A."/>
            <person name="Guthke R."/>
            <person name="Hertweck C."/>
            <person name="Linde J."/>
        </authorList>
    </citation>
    <scope>NUCLEOTIDE SEQUENCE [LARGE SCALE GENOMIC DNA]</scope>
</reference>
<accession>A0A0A1T5H0</accession>
<organism evidence="1 2">
    <name type="scientific">[Torrubiella] hemipterigena</name>
    <dbReference type="NCBI Taxonomy" id="1531966"/>
    <lineage>
        <taxon>Eukaryota</taxon>
        <taxon>Fungi</taxon>
        <taxon>Dikarya</taxon>
        <taxon>Ascomycota</taxon>
        <taxon>Pezizomycotina</taxon>
        <taxon>Sordariomycetes</taxon>
        <taxon>Hypocreomycetidae</taxon>
        <taxon>Hypocreales</taxon>
        <taxon>Clavicipitaceae</taxon>
        <taxon>Clavicipitaceae incertae sedis</taxon>
        <taxon>'Torrubiella' clade</taxon>
    </lineage>
</organism>
<name>A0A0A1T5H0_9HYPO</name>
<dbReference type="Proteomes" id="UP000039046">
    <property type="component" value="Unassembled WGS sequence"/>
</dbReference>
<dbReference type="HOGENOM" id="CLU_1267679_0_0_1"/>
<keyword evidence="2" id="KW-1185">Reference proteome</keyword>
<sequence>MQVFAGSYTLQQAKPLNIMALHSDIQQALLSAAVARHSDTLQRKATESERLGVHEYQDLRRHLDEQTFLAPIDAHTTRANIYYIRIRFMKFCREKKHGNWRQVIRPLRCSKGLIMTFLFWICETYLRPRRKRSKKKTVNQYWRDFKMLYQRCNDGQEINGNHCEEIRKYINSRLKEVFDLDDQPGSKPVMGVDDLLLGLLNIGLAIAAFSLLKMIDLI</sequence>
<dbReference type="PANTHER" id="PTHR37535:SF4">
    <property type="entry name" value="FLUG DOMAIN-CONTAINING PROTEIN"/>
    <property type="match status" value="1"/>
</dbReference>
<dbReference type="OrthoDB" id="5223925at2759"/>
<evidence type="ECO:0000313" key="1">
    <source>
        <dbReference type="EMBL" id="CEJ81547.1"/>
    </source>
</evidence>
<dbReference type="STRING" id="1531966.A0A0A1T5H0"/>
<dbReference type="PANTHER" id="PTHR37535">
    <property type="entry name" value="FLUG DOMAIN PROTEIN"/>
    <property type="match status" value="1"/>
</dbReference>
<protein>
    <submittedName>
        <fullName evidence="1">Uncharacterized protein</fullName>
    </submittedName>
</protein>
<dbReference type="AlphaFoldDB" id="A0A0A1T5H0"/>
<evidence type="ECO:0000313" key="2">
    <source>
        <dbReference type="Proteomes" id="UP000039046"/>
    </source>
</evidence>
<gene>
    <name evidence="1" type="ORF">VHEMI01668</name>
</gene>
<dbReference type="EMBL" id="CDHN01000001">
    <property type="protein sequence ID" value="CEJ81547.1"/>
    <property type="molecule type" value="Genomic_DNA"/>
</dbReference>